<comment type="caution">
    <text evidence="5">The sequence shown here is derived from an EMBL/GenBank/DDBJ whole genome shotgun (WGS) entry which is preliminary data.</text>
</comment>
<protein>
    <recommendedName>
        <fullName evidence="4">DNA helicase DnaB-like N-terminal domain-containing protein</fullName>
    </recommendedName>
</protein>
<dbReference type="GO" id="GO:0003678">
    <property type="term" value="F:DNA helicase activity"/>
    <property type="evidence" value="ECO:0007669"/>
    <property type="project" value="InterPro"/>
</dbReference>
<proteinExistence type="predicted"/>
<dbReference type="GO" id="GO:0006260">
    <property type="term" value="P:DNA replication"/>
    <property type="evidence" value="ECO:0007669"/>
    <property type="project" value="UniProtKB-KW"/>
</dbReference>
<organism evidence="5 6">
    <name type="scientific">Actinomadura citrea</name>
    <dbReference type="NCBI Taxonomy" id="46158"/>
    <lineage>
        <taxon>Bacteria</taxon>
        <taxon>Bacillati</taxon>
        <taxon>Actinomycetota</taxon>
        <taxon>Actinomycetes</taxon>
        <taxon>Streptosporangiales</taxon>
        <taxon>Thermomonosporaceae</taxon>
        <taxon>Actinomadura</taxon>
    </lineage>
</organism>
<dbReference type="GO" id="GO:0003677">
    <property type="term" value="F:DNA binding"/>
    <property type="evidence" value="ECO:0007669"/>
    <property type="project" value="UniProtKB-KW"/>
</dbReference>
<sequence>MTNPAPLRVVDSQPAGLDLDLDAPPHSIEAEQCVLGAVMLSPTALAEVRPLLDGTDFYRPAHAQIWDAVCTLADRGAPADPLAVGAHIGARQLSKIGGGPYLHTLISRVPTAANAAYWAHMIRDLAYARTVAETGTRLIQLANLAEGDAAELRAQVAAQLAAVTGADRRGWPDPTPLSTAPDLPTFPIWCLPDWAAEYAAGVADVTQTPVDLAGCLALAALAVAAAGNVTVSAGAWSEPVNLFLVMVLPPGNRKSEVYKAMTGPIRAAEGILTDLAAPLIAEATIARKVAEAEAERSEKAATDHPDSLDRRADASAARMALDNAAVPAEPALFGGNDSTVEKVTSRLAEQNGRYAVMAPEGGKLFSIAGGRYSGSPDIGVFLSGHAGEEMRIERMGRPSERIDAAALTIGVCLQPGVLAGLGDTPEFREQGLLGRLLITMPESMLGHRNARPDPIPAHAAHTYERTLTDLVLSLRRFGDPDGTPVALTFTSEAQEAVIDLLEATEPRFRPGSGDLAHMTDWGGKLVGAVVRIAALLHLAKHLRDGYGRPIDLATFREACQLGEYFTAHAQAAYDAIGADPAVNHARTVLDWARRTETTRFTARDLMRGPLKNRARKVADLEPVLRVLQTHGWVRQIPGARTGGRPTSPAYETHPDLSEDFR</sequence>
<feature type="domain" description="DNA helicase DnaB-like N-terminal" evidence="4">
    <location>
        <begin position="24"/>
        <end position="124"/>
    </location>
</feature>
<evidence type="ECO:0000256" key="3">
    <source>
        <dbReference type="SAM" id="MobiDB-lite"/>
    </source>
</evidence>
<evidence type="ECO:0000313" key="6">
    <source>
        <dbReference type="Proteomes" id="UP000591272"/>
    </source>
</evidence>
<reference evidence="5 6" key="1">
    <citation type="submission" date="2020-07" db="EMBL/GenBank/DDBJ databases">
        <title>Sequencing the genomes of 1000 actinobacteria strains.</title>
        <authorList>
            <person name="Klenk H.-P."/>
        </authorList>
    </citation>
    <scope>NUCLEOTIDE SEQUENCE [LARGE SCALE GENOMIC DNA]</scope>
    <source>
        <strain evidence="5 6">DSM 43461</strain>
    </source>
</reference>
<dbReference type="InterPro" id="IPR007693">
    <property type="entry name" value="DNA_helicase_DnaB-like_N"/>
</dbReference>
<keyword evidence="2" id="KW-0238">DNA-binding</keyword>
<evidence type="ECO:0000256" key="2">
    <source>
        <dbReference type="ARBA" id="ARBA00023125"/>
    </source>
</evidence>
<dbReference type="InterPro" id="IPR025048">
    <property type="entry name" value="DUF3987"/>
</dbReference>
<dbReference type="PANTHER" id="PTHR30153:SF2">
    <property type="entry name" value="REPLICATIVE DNA HELICASE"/>
    <property type="match status" value="1"/>
</dbReference>
<dbReference type="EMBL" id="JACCBT010000001">
    <property type="protein sequence ID" value="NYE16805.1"/>
    <property type="molecule type" value="Genomic_DNA"/>
</dbReference>
<dbReference type="GO" id="GO:0005829">
    <property type="term" value="C:cytosol"/>
    <property type="evidence" value="ECO:0007669"/>
    <property type="project" value="TreeGrafter"/>
</dbReference>
<dbReference type="InterPro" id="IPR036185">
    <property type="entry name" value="DNA_heli_DnaB-like_N_sf"/>
</dbReference>
<keyword evidence="6" id="KW-1185">Reference proteome</keyword>
<dbReference type="InterPro" id="IPR016136">
    <property type="entry name" value="DNA_helicase_N/primase_C"/>
</dbReference>
<dbReference type="RefSeq" id="WP_179837288.1">
    <property type="nucleotide sequence ID" value="NZ_BMRD01000002.1"/>
</dbReference>
<dbReference type="Proteomes" id="UP000591272">
    <property type="component" value="Unassembled WGS sequence"/>
</dbReference>
<accession>A0A7Y9GK18</accession>
<dbReference type="Pfam" id="PF00772">
    <property type="entry name" value="DnaB"/>
    <property type="match status" value="1"/>
</dbReference>
<evidence type="ECO:0000259" key="4">
    <source>
        <dbReference type="Pfam" id="PF00772"/>
    </source>
</evidence>
<dbReference type="Pfam" id="PF13148">
    <property type="entry name" value="DUF3987"/>
    <property type="match status" value="1"/>
</dbReference>
<feature type="compositionally biased region" description="Basic and acidic residues" evidence="3">
    <location>
        <begin position="652"/>
        <end position="661"/>
    </location>
</feature>
<gene>
    <name evidence="5" type="ORF">BJ999_007101</name>
</gene>
<dbReference type="Gene3D" id="1.10.860.10">
    <property type="entry name" value="DNAb Helicase, Chain A"/>
    <property type="match status" value="1"/>
</dbReference>
<dbReference type="PANTHER" id="PTHR30153">
    <property type="entry name" value="REPLICATIVE DNA HELICASE DNAB"/>
    <property type="match status" value="1"/>
</dbReference>
<dbReference type="GO" id="GO:0005524">
    <property type="term" value="F:ATP binding"/>
    <property type="evidence" value="ECO:0007669"/>
    <property type="project" value="InterPro"/>
</dbReference>
<feature type="region of interest" description="Disordered" evidence="3">
    <location>
        <begin position="636"/>
        <end position="661"/>
    </location>
</feature>
<evidence type="ECO:0000256" key="1">
    <source>
        <dbReference type="ARBA" id="ARBA00022705"/>
    </source>
</evidence>
<name>A0A7Y9GK18_9ACTN</name>
<evidence type="ECO:0000313" key="5">
    <source>
        <dbReference type="EMBL" id="NYE16805.1"/>
    </source>
</evidence>
<dbReference type="SUPFAM" id="SSF48024">
    <property type="entry name" value="N-terminal domain of DnaB helicase"/>
    <property type="match status" value="1"/>
</dbReference>
<keyword evidence="1" id="KW-0235">DNA replication</keyword>
<dbReference type="AlphaFoldDB" id="A0A7Y9GK18"/>